<dbReference type="RefSeq" id="WP_173743320.1">
    <property type="nucleotide sequence ID" value="NZ_JAAIPF010000015.1"/>
</dbReference>
<evidence type="ECO:0000259" key="5">
    <source>
        <dbReference type="PROSITE" id="PS50893"/>
    </source>
</evidence>
<dbReference type="InterPro" id="IPR027417">
    <property type="entry name" value="P-loop_NTPase"/>
</dbReference>
<keyword evidence="4 6" id="KW-0067">ATP-binding</keyword>
<dbReference type="SUPFAM" id="SSF52540">
    <property type="entry name" value="P-loop containing nucleoside triphosphate hydrolases"/>
    <property type="match status" value="2"/>
</dbReference>
<dbReference type="PROSITE" id="PS50893">
    <property type="entry name" value="ABC_TRANSPORTER_2"/>
    <property type="match status" value="2"/>
</dbReference>
<dbReference type="PROSITE" id="PS00211">
    <property type="entry name" value="ABC_TRANSPORTER_1"/>
    <property type="match status" value="1"/>
</dbReference>
<evidence type="ECO:0000313" key="6">
    <source>
        <dbReference type="EMBL" id="NSF73772.1"/>
    </source>
</evidence>
<dbReference type="EMBL" id="JAAIPF010000015">
    <property type="protein sequence ID" value="NSF73772.1"/>
    <property type="molecule type" value="Genomic_DNA"/>
</dbReference>
<keyword evidence="2" id="KW-0677">Repeat</keyword>
<dbReference type="CDD" id="cd03215">
    <property type="entry name" value="ABC_Carb_Monos_II"/>
    <property type="match status" value="1"/>
</dbReference>
<evidence type="ECO:0000256" key="1">
    <source>
        <dbReference type="ARBA" id="ARBA00022448"/>
    </source>
</evidence>
<reference evidence="6 7" key="1">
    <citation type="journal article" date="2020" name="Cell Host Microbe">
        <title>Functional and Genomic Variation between Human-Derived Isolates of Lachnospiraceae Reveals Inter- and Intra-Species Diversity.</title>
        <authorList>
            <person name="Sorbara M.T."/>
            <person name="Littmann E.R."/>
            <person name="Fontana E."/>
            <person name="Moody T.U."/>
            <person name="Kohout C.E."/>
            <person name="Gjonbalaj M."/>
            <person name="Eaton V."/>
            <person name="Seok R."/>
            <person name="Leiner I.M."/>
            <person name="Pamer E.G."/>
        </authorList>
    </citation>
    <scope>NUCLEOTIDE SEQUENCE [LARGE SCALE GENOMIC DNA]</scope>
    <source>
        <strain evidence="6 7">MSK.20.11</strain>
    </source>
</reference>
<feature type="domain" description="ABC transporter" evidence="5">
    <location>
        <begin position="259"/>
        <end position="500"/>
    </location>
</feature>
<protein>
    <submittedName>
        <fullName evidence="6">Sugar ABC transporter ATP-binding protein</fullName>
    </submittedName>
</protein>
<evidence type="ECO:0000256" key="2">
    <source>
        <dbReference type="ARBA" id="ARBA00022737"/>
    </source>
</evidence>
<organism evidence="6 7">
    <name type="scientific">Blautia wexlerae</name>
    <dbReference type="NCBI Taxonomy" id="418240"/>
    <lineage>
        <taxon>Bacteria</taxon>
        <taxon>Bacillati</taxon>
        <taxon>Bacillota</taxon>
        <taxon>Clostridia</taxon>
        <taxon>Lachnospirales</taxon>
        <taxon>Lachnospiraceae</taxon>
        <taxon>Blautia</taxon>
    </lineage>
</organism>
<dbReference type="InterPro" id="IPR003593">
    <property type="entry name" value="AAA+_ATPase"/>
</dbReference>
<dbReference type="InterPro" id="IPR050107">
    <property type="entry name" value="ABC_carbohydrate_import_ATPase"/>
</dbReference>
<dbReference type="Gene3D" id="3.40.50.300">
    <property type="entry name" value="P-loop containing nucleotide triphosphate hydrolases"/>
    <property type="match status" value="2"/>
</dbReference>
<dbReference type="InterPro" id="IPR017871">
    <property type="entry name" value="ABC_transporter-like_CS"/>
</dbReference>
<accession>A0ABX2GN25</accession>
<dbReference type="PANTHER" id="PTHR43790">
    <property type="entry name" value="CARBOHYDRATE TRANSPORT ATP-BINDING PROTEIN MG119-RELATED"/>
    <property type="match status" value="1"/>
</dbReference>
<dbReference type="Proteomes" id="UP000822152">
    <property type="component" value="Unassembled WGS sequence"/>
</dbReference>
<dbReference type="GO" id="GO:0005524">
    <property type="term" value="F:ATP binding"/>
    <property type="evidence" value="ECO:0007669"/>
    <property type="project" value="UniProtKB-KW"/>
</dbReference>
<keyword evidence="1" id="KW-0813">Transport</keyword>
<feature type="domain" description="ABC transporter" evidence="5">
    <location>
        <begin position="6"/>
        <end position="245"/>
    </location>
</feature>
<comment type="caution">
    <text evidence="6">The sequence shown here is derived from an EMBL/GenBank/DDBJ whole genome shotgun (WGS) entry which is preliminary data.</text>
</comment>
<evidence type="ECO:0000256" key="3">
    <source>
        <dbReference type="ARBA" id="ARBA00022741"/>
    </source>
</evidence>
<evidence type="ECO:0000313" key="7">
    <source>
        <dbReference type="Proteomes" id="UP000822152"/>
    </source>
</evidence>
<dbReference type="SMART" id="SM00382">
    <property type="entry name" value="AAA"/>
    <property type="match status" value="1"/>
</dbReference>
<keyword evidence="7" id="KW-1185">Reference proteome</keyword>
<dbReference type="PANTHER" id="PTHR43790:SF9">
    <property type="entry name" value="GALACTOFURANOSE TRANSPORTER ATP-BINDING PROTEIN YTFR"/>
    <property type="match status" value="1"/>
</dbReference>
<name>A0ABX2GN25_9FIRM</name>
<proteinExistence type="predicted"/>
<dbReference type="InterPro" id="IPR003439">
    <property type="entry name" value="ABC_transporter-like_ATP-bd"/>
</dbReference>
<dbReference type="Pfam" id="PF00005">
    <property type="entry name" value="ABC_tran"/>
    <property type="match status" value="2"/>
</dbReference>
<keyword evidence="3" id="KW-0547">Nucleotide-binding</keyword>
<dbReference type="CDD" id="cd03216">
    <property type="entry name" value="ABC_Carb_Monos_I"/>
    <property type="match status" value="1"/>
</dbReference>
<gene>
    <name evidence="6" type="ORF">G4952_08075</name>
</gene>
<evidence type="ECO:0000256" key="4">
    <source>
        <dbReference type="ARBA" id="ARBA00022840"/>
    </source>
</evidence>
<sequence>MNEPILEMKNISKNFGSVIALKNVNLEVYPGEIRGLIGENGSGKSTISSIAAGMQKASAGEMMFKGKKWEPSSMIDALQNGIGMVVQESGTIAGVTVAENMFLAELVQFKNKFGLISKNKMNQKATEAMKAIGVSNVTGDMNMMTLDFQTRKLVEIAKVIMKNPEILVIDETSTALSQDGREIMYKLIRKFRDNGKAVIFISHDLEEIMEVCDTLTVLRDGTLIRTFQKEEFDADKIRTSMIGRELQGDYYRSDFTPSSQTETALTANNLKYREELKSVDLVLKKGEIVGVGGLSSCGMHALGKALFGGLELEEGEVKTADGCSITNPHIAVNHKIGYVSKDRDTESLCLSASIRDNIAIGGMEKYAVNNFLILNKKESEYVQKQIKDLAIKCSDAEQLTSQLSGGNKQKVVFGKWIGCGSEILILDCPTRGVDIGVKQAMYQLMVKLKEEGKAILLISEELPELIGMSDRIVIMKDGCITGEFMRSETLTDADVISCMI</sequence>